<comment type="caution">
    <text evidence="1">The sequence shown here is derived from an EMBL/GenBank/DDBJ whole genome shotgun (WGS) entry which is preliminary data.</text>
</comment>
<proteinExistence type="predicted"/>
<evidence type="ECO:0000313" key="2">
    <source>
        <dbReference type="Proteomes" id="UP000078504"/>
    </source>
</evidence>
<sequence length="119" mass="13475">MTHSLSLAAVRITLGNMHFYIPTSQVQRCVLAVPDTPEIQRFSHWLGLPDEPQRGMHLHLLVPASNVANGWYFWGELENVVLLQNEILPLPVILQQCCKLPGLRALVQDESLSPLLSWR</sequence>
<dbReference type="Proteomes" id="UP000078504">
    <property type="component" value="Unassembled WGS sequence"/>
</dbReference>
<dbReference type="AlphaFoldDB" id="A0A1B7I3G1"/>
<dbReference type="EMBL" id="LXEP01000011">
    <property type="protein sequence ID" value="OAT22788.1"/>
    <property type="molecule type" value="Genomic_DNA"/>
</dbReference>
<reference evidence="1 2" key="1">
    <citation type="submission" date="2016-04" db="EMBL/GenBank/DDBJ databases">
        <title>ATOL: Assembling a taxonomically balanced genome-scale reconstruction of the evolutionary history of the Enterobacteriaceae.</title>
        <authorList>
            <person name="Plunkett G.III."/>
            <person name="Neeno-Eckwall E.C."/>
            <person name="Glasner J.D."/>
            <person name="Perna N.T."/>
        </authorList>
    </citation>
    <scope>NUCLEOTIDE SEQUENCE [LARGE SCALE GENOMIC DNA]</scope>
    <source>
        <strain evidence="1 2">ATCC 51604</strain>
    </source>
</reference>
<dbReference type="RefSeq" id="WP_064513504.1">
    <property type="nucleotide sequence ID" value="NZ_LXEP01000011.1"/>
</dbReference>
<protein>
    <submittedName>
        <fullName evidence="1">Uncharacterized protein</fullName>
    </submittedName>
</protein>
<name>A0A1B7I3G1_9ENTR</name>
<evidence type="ECO:0000313" key="1">
    <source>
        <dbReference type="EMBL" id="OAT22788.1"/>
    </source>
</evidence>
<organism evidence="1 2">
    <name type="scientific">Buttiauxella gaviniae ATCC 51604</name>
    <dbReference type="NCBI Taxonomy" id="1354253"/>
    <lineage>
        <taxon>Bacteria</taxon>
        <taxon>Pseudomonadati</taxon>
        <taxon>Pseudomonadota</taxon>
        <taxon>Gammaproteobacteria</taxon>
        <taxon>Enterobacterales</taxon>
        <taxon>Enterobacteriaceae</taxon>
        <taxon>Buttiauxella</taxon>
    </lineage>
</organism>
<accession>A0A1B7I3G1</accession>
<gene>
    <name evidence="1" type="ORF">M977_01413</name>
</gene>
<dbReference type="PATRIC" id="fig|1354253.4.peg.1438"/>